<dbReference type="Proteomes" id="UP000186106">
    <property type="component" value="Unassembled WGS sequence"/>
</dbReference>
<gene>
    <name evidence="1" type="ORF">SAMN05421768_101836</name>
</gene>
<dbReference type="AlphaFoldDB" id="A0A1N7HYV9"/>
<evidence type="ECO:0000313" key="1">
    <source>
        <dbReference type="EMBL" id="SIS30037.1"/>
    </source>
</evidence>
<accession>A0A1N7HYV9</accession>
<name>A0A1N7HYV9_9FLAO</name>
<reference evidence="1 2" key="1">
    <citation type="submission" date="2017-01" db="EMBL/GenBank/DDBJ databases">
        <authorList>
            <person name="Mah S.A."/>
            <person name="Swanson W.J."/>
            <person name="Moy G.W."/>
            <person name="Vacquier V.D."/>
        </authorList>
    </citation>
    <scope>NUCLEOTIDE SEQUENCE [LARGE SCALE GENOMIC DNA]</scope>
    <source>
        <strain evidence="1 2">DSM 16927</strain>
    </source>
</reference>
<evidence type="ECO:0000313" key="2">
    <source>
        <dbReference type="Proteomes" id="UP000186106"/>
    </source>
</evidence>
<proteinExistence type="predicted"/>
<dbReference type="STRING" id="112234.SAMN05421768_101836"/>
<protein>
    <submittedName>
        <fullName evidence="1">Uncharacterized protein</fullName>
    </submittedName>
</protein>
<sequence length="74" mass="8748">MFIQDNQGTRESFERIYSMIKEIDFAVIKPIVQFSYGLNKSFFDQKHKITSNQKVLYGLDEENQVDIKKDVKGR</sequence>
<organism evidence="1 2">
    <name type="scientific">Chryseobacterium joostei</name>
    <dbReference type="NCBI Taxonomy" id="112234"/>
    <lineage>
        <taxon>Bacteria</taxon>
        <taxon>Pseudomonadati</taxon>
        <taxon>Bacteroidota</taxon>
        <taxon>Flavobacteriia</taxon>
        <taxon>Flavobacteriales</taxon>
        <taxon>Weeksellaceae</taxon>
        <taxon>Chryseobacterium group</taxon>
        <taxon>Chryseobacterium</taxon>
    </lineage>
</organism>
<dbReference type="EMBL" id="FTNZ01000001">
    <property type="protein sequence ID" value="SIS30037.1"/>
    <property type="molecule type" value="Genomic_DNA"/>
</dbReference>